<dbReference type="GO" id="GO:0020037">
    <property type="term" value="F:heme binding"/>
    <property type="evidence" value="ECO:0007669"/>
    <property type="project" value="InterPro"/>
</dbReference>
<dbReference type="PRINTS" id="PR00465">
    <property type="entry name" value="EP450IV"/>
</dbReference>
<dbReference type="PANTHER" id="PTHR24306">
    <property type="match status" value="1"/>
</dbReference>
<gene>
    <name evidence="9" type="ORF">KVT40_007928</name>
</gene>
<dbReference type="InterPro" id="IPR001128">
    <property type="entry name" value="Cyt_P450"/>
</dbReference>
<accession>A0A8K0PBY0</accession>
<reference evidence="9" key="1">
    <citation type="submission" date="2021-07" db="EMBL/GenBank/DDBJ databases">
        <title>Elsinoe batatas strain:CRI-CJ2 Genome sequencing and assembly.</title>
        <authorList>
            <person name="Huang L."/>
        </authorList>
    </citation>
    <scope>NUCLEOTIDE SEQUENCE</scope>
    <source>
        <strain evidence="9">CRI-CJ2</strain>
    </source>
</reference>
<comment type="subcellular location">
    <subcellularLocation>
        <location evidence="2">Endoplasmic reticulum membrane</location>
        <topology evidence="2">Single-pass membrane protein</topology>
    </subcellularLocation>
</comment>
<feature type="transmembrane region" description="Helical" evidence="8">
    <location>
        <begin position="21"/>
        <end position="43"/>
    </location>
</feature>
<evidence type="ECO:0008006" key="11">
    <source>
        <dbReference type="Google" id="ProtNLM"/>
    </source>
</evidence>
<keyword evidence="4" id="KW-0443">Lipid metabolism</keyword>
<feature type="binding site" description="axial binding residue" evidence="7">
    <location>
        <position position="512"/>
    </location>
    <ligand>
        <name>heme</name>
        <dbReference type="ChEBI" id="CHEBI:30413"/>
    </ligand>
    <ligandPart>
        <name>Fe</name>
        <dbReference type="ChEBI" id="CHEBI:18248"/>
    </ligandPart>
</feature>
<organism evidence="9 10">
    <name type="scientific">Elsinoe batatas</name>
    <dbReference type="NCBI Taxonomy" id="2601811"/>
    <lineage>
        <taxon>Eukaryota</taxon>
        <taxon>Fungi</taxon>
        <taxon>Dikarya</taxon>
        <taxon>Ascomycota</taxon>
        <taxon>Pezizomycotina</taxon>
        <taxon>Dothideomycetes</taxon>
        <taxon>Dothideomycetidae</taxon>
        <taxon>Myriangiales</taxon>
        <taxon>Elsinoaceae</taxon>
        <taxon>Elsinoe</taxon>
    </lineage>
</organism>
<dbReference type="CDD" id="cd11040">
    <property type="entry name" value="CYP7_CYP8-like"/>
    <property type="match status" value="1"/>
</dbReference>
<evidence type="ECO:0000256" key="6">
    <source>
        <dbReference type="ARBA" id="ARBA00023004"/>
    </source>
</evidence>
<keyword evidence="4" id="KW-0444">Lipid biosynthesis</keyword>
<comment type="similarity">
    <text evidence="3">Belongs to the cytochrome P450 family.</text>
</comment>
<evidence type="ECO:0000256" key="4">
    <source>
        <dbReference type="ARBA" id="ARBA00022516"/>
    </source>
</evidence>
<dbReference type="Proteomes" id="UP000809789">
    <property type="component" value="Unassembled WGS sequence"/>
</dbReference>
<evidence type="ECO:0000256" key="1">
    <source>
        <dbReference type="ARBA" id="ARBA00001971"/>
    </source>
</evidence>
<keyword evidence="6 7" id="KW-0408">Iron</keyword>
<dbReference type="Gene3D" id="1.10.630.10">
    <property type="entry name" value="Cytochrome P450"/>
    <property type="match status" value="1"/>
</dbReference>
<dbReference type="SUPFAM" id="SSF48264">
    <property type="entry name" value="Cytochrome P450"/>
    <property type="match status" value="1"/>
</dbReference>
<dbReference type="EMBL" id="JAESVG020000010">
    <property type="protein sequence ID" value="KAG8622952.1"/>
    <property type="molecule type" value="Genomic_DNA"/>
</dbReference>
<dbReference type="Pfam" id="PF00067">
    <property type="entry name" value="p450"/>
    <property type="match status" value="1"/>
</dbReference>
<dbReference type="GO" id="GO:0016705">
    <property type="term" value="F:oxidoreductase activity, acting on paired donors, with incorporation or reduction of molecular oxygen"/>
    <property type="evidence" value="ECO:0007669"/>
    <property type="project" value="InterPro"/>
</dbReference>
<comment type="caution">
    <text evidence="9">The sequence shown here is derived from an EMBL/GenBank/DDBJ whole genome shotgun (WGS) entry which is preliminary data.</text>
</comment>
<keyword evidence="8" id="KW-1133">Transmembrane helix</keyword>
<evidence type="ECO:0000256" key="8">
    <source>
        <dbReference type="SAM" id="Phobius"/>
    </source>
</evidence>
<dbReference type="AlphaFoldDB" id="A0A8K0PBY0"/>
<feature type="transmembrane region" description="Helical" evidence="8">
    <location>
        <begin position="63"/>
        <end position="82"/>
    </location>
</feature>
<proteinExistence type="inferred from homology"/>
<dbReference type="PANTHER" id="PTHR24306:SF7">
    <property type="entry name" value="AHBB"/>
    <property type="match status" value="1"/>
</dbReference>
<evidence type="ECO:0000313" key="9">
    <source>
        <dbReference type="EMBL" id="KAG8622952.1"/>
    </source>
</evidence>
<keyword evidence="5 7" id="KW-0479">Metal-binding</keyword>
<dbReference type="InterPro" id="IPR002403">
    <property type="entry name" value="Cyt_P450_E_grp-IV"/>
</dbReference>
<name>A0A8K0PBY0_9PEZI</name>
<comment type="cofactor">
    <cofactor evidence="1 7">
        <name>heme</name>
        <dbReference type="ChEBI" id="CHEBI:30413"/>
    </cofactor>
</comment>
<evidence type="ECO:0000256" key="2">
    <source>
        <dbReference type="ARBA" id="ARBA00004389"/>
    </source>
</evidence>
<keyword evidence="8" id="KW-0812">Transmembrane</keyword>
<evidence type="ECO:0000256" key="5">
    <source>
        <dbReference type="ARBA" id="ARBA00022723"/>
    </source>
</evidence>
<protein>
    <recommendedName>
        <fullName evidence="11">Cytochrome P450</fullName>
    </recommendedName>
</protein>
<sequence>MDTLNTLLGGRGQQVSLDNVLTDRLTIVVAGVVLLLITTRILSGLLGGSKKTPNGDTVPLAPYWIPLIGHIPSFLIFSKSFFPWARKTYRGGAFAINMGGTTHNIIFKPALGQMLMNQKNEVADGNSVSRYLMSAIFAWPKKEMDAYDRALPDILVCYRELLSNPGLSKLVDGTVQELKKNINNLVTFNESIVDQMYWERVADVEPTILADGDQGEEVSLMRLLRDFVAVTANPALLGSDFVQNNPGFYSDLWTMDAAFMYLATGLPRWIPIPTLTKGVLARERMMRAIRPYEDALDKWASGEYAGSEWSDLDNISELLKTRVAAYRKHNLSNEARSACELALAWAMNANANPLIFWVITRVYADSTLLEQIREEVRPYIKVNIPKQEFAVQELPHLEDIDHEGLLNHCPLLKAAYVESLRLDTGVWSFKIMREDVTLTSREKDAQKYLIKKGTFCHVAHELHHQNGEYYDEPDVWRVGRHIKYEPGKEGEPAVPKAEIGTVRPYGGGHSMCKGRAFAVKEILIFTATIFTFYDMLPAKGGWRIPDPAKTTGTNGIKGDLRVRIKRRKIPTV</sequence>
<evidence type="ECO:0000313" key="10">
    <source>
        <dbReference type="Proteomes" id="UP000809789"/>
    </source>
</evidence>
<keyword evidence="7" id="KW-0349">Heme</keyword>
<dbReference type="GO" id="GO:0005789">
    <property type="term" value="C:endoplasmic reticulum membrane"/>
    <property type="evidence" value="ECO:0007669"/>
    <property type="project" value="UniProtKB-SubCell"/>
</dbReference>
<keyword evidence="8" id="KW-0472">Membrane</keyword>
<dbReference type="GO" id="GO:0005506">
    <property type="term" value="F:iron ion binding"/>
    <property type="evidence" value="ECO:0007669"/>
    <property type="project" value="InterPro"/>
</dbReference>
<evidence type="ECO:0000256" key="3">
    <source>
        <dbReference type="ARBA" id="ARBA00010617"/>
    </source>
</evidence>
<dbReference type="OrthoDB" id="3366823at2759"/>
<dbReference type="GO" id="GO:0004497">
    <property type="term" value="F:monooxygenase activity"/>
    <property type="evidence" value="ECO:0007669"/>
    <property type="project" value="InterPro"/>
</dbReference>
<keyword evidence="10" id="KW-1185">Reference proteome</keyword>
<dbReference type="InterPro" id="IPR036396">
    <property type="entry name" value="Cyt_P450_sf"/>
</dbReference>
<evidence type="ECO:0000256" key="7">
    <source>
        <dbReference type="PIRSR" id="PIRSR602403-1"/>
    </source>
</evidence>